<feature type="transmembrane region" description="Helical" evidence="8">
    <location>
        <begin position="317"/>
        <end position="338"/>
    </location>
</feature>
<evidence type="ECO:0000256" key="6">
    <source>
        <dbReference type="ARBA" id="ARBA00022989"/>
    </source>
</evidence>
<feature type="transmembrane region" description="Helical" evidence="8">
    <location>
        <begin position="350"/>
        <end position="373"/>
    </location>
</feature>
<dbReference type="InterPro" id="IPR038770">
    <property type="entry name" value="Na+/solute_symporter_sf"/>
</dbReference>
<gene>
    <name evidence="9" type="ORF">MLEAa_5540</name>
</gene>
<organism evidence="9 10">
    <name type="scientific">Mycoplasma leachii 06049</name>
    <dbReference type="NCBI Taxonomy" id="1188244"/>
    <lineage>
        <taxon>Bacteria</taxon>
        <taxon>Bacillati</taxon>
        <taxon>Mycoplasmatota</taxon>
        <taxon>Mollicutes</taxon>
        <taxon>Mycoplasmataceae</taxon>
        <taxon>Mycoplasma</taxon>
    </lineage>
</organism>
<feature type="transmembrane region" description="Helical" evidence="8">
    <location>
        <begin position="78"/>
        <end position="98"/>
    </location>
</feature>
<comment type="caution">
    <text evidence="9">The sequence shown here is derived from an EMBL/GenBank/DDBJ whole genome shotgun (WGS) entry which is preliminary data.</text>
</comment>
<evidence type="ECO:0000256" key="3">
    <source>
        <dbReference type="ARBA" id="ARBA00022448"/>
    </source>
</evidence>
<reference evidence="9 10" key="1">
    <citation type="submission" date="2015-04" db="EMBL/GenBank/DDBJ databases">
        <title>Genome sequence of Mycoplasma leachii strain 06049.</title>
        <authorList>
            <person name="Sirand-Pugnet P."/>
            <person name="Breton M."/>
            <person name="Dordet-Frisoni E."/>
            <person name="Baranowski E."/>
            <person name="Barre A."/>
            <person name="Couture C."/>
            <person name="Dupuy V."/>
            <person name="Gaurivaud P."/>
            <person name="Jacob D."/>
            <person name="Lemaitre C."/>
            <person name="Manso-Silvan L."/>
            <person name="Nikolski M."/>
            <person name="Nouvel L.-X."/>
            <person name="Poumarat F."/>
            <person name="Tardy F."/>
            <person name="Thebault P."/>
            <person name="Theil S."/>
            <person name="Citti C."/>
            <person name="Thiaucourt F."/>
            <person name="Blanchard A."/>
        </authorList>
    </citation>
    <scope>NUCLEOTIDE SEQUENCE [LARGE SCALE GENOMIC DNA]</scope>
    <source>
        <strain evidence="9 10">06049</strain>
    </source>
</reference>
<evidence type="ECO:0000256" key="8">
    <source>
        <dbReference type="SAM" id="Phobius"/>
    </source>
</evidence>
<feature type="transmembrane region" description="Helical" evidence="8">
    <location>
        <begin position="17"/>
        <end position="35"/>
    </location>
</feature>
<dbReference type="PANTHER" id="PTHR36838:SF1">
    <property type="entry name" value="SLR1864 PROTEIN"/>
    <property type="match status" value="1"/>
</dbReference>
<evidence type="ECO:0000256" key="4">
    <source>
        <dbReference type="ARBA" id="ARBA00022475"/>
    </source>
</evidence>
<dbReference type="GO" id="GO:0055085">
    <property type="term" value="P:transmembrane transport"/>
    <property type="evidence" value="ECO:0007669"/>
    <property type="project" value="InterPro"/>
</dbReference>
<evidence type="ECO:0000256" key="2">
    <source>
        <dbReference type="ARBA" id="ARBA00010145"/>
    </source>
</evidence>
<name>A0A2T4I9X5_9MOLU</name>
<keyword evidence="4" id="KW-1003">Cell membrane</keyword>
<dbReference type="Gene3D" id="1.20.1530.20">
    <property type="match status" value="1"/>
</dbReference>
<dbReference type="Pfam" id="PF03547">
    <property type="entry name" value="Mem_trans"/>
    <property type="match status" value="1"/>
</dbReference>
<protein>
    <submittedName>
        <fullName evidence="9">Putative malate permease</fullName>
    </submittedName>
</protein>
<dbReference type="RefSeq" id="WP_107669892.1">
    <property type="nucleotide sequence ID" value="NZ_LAUU01000009.1"/>
</dbReference>
<evidence type="ECO:0000313" key="10">
    <source>
        <dbReference type="Proteomes" id="UP000241093"/>
    </source>
</evidence>
<comment type="subcellular location">
    <subcellularLocation>
        <location evidence="1">Cell membrane</location>
        <topology evidence="1">Multi-pass membrane protein</topology>
    </subcellularLocation>
</comment>
<keyword evidence="6 8" id="KW-1133">Transmembrane helix</keyword>
<accession>A0A2T4I9X5</accession>
<dbReference type="Proteomes" id="UP000241093">
    <property type="component" value="Unassembled WGS sequence"/>
</dbReference>
<feature type="transmembrane region" description="Helical" evidence="8">
    <location>
        <begin position="167"/>
        <end position="187"/>
    </location>
</feature>
<proteinExistence type="inferred from homology"/>
<feature type="transmembrane region" description="Helical" evidence="8">
    <location>
        <begin position="284"/>
        <end position="305"/>
    </location>
</feature>
<keyword evidence="5 8" id="KW-0812">Transmembrane</keyword>
<dbReference type="PANTHER" id="PTHR36838">
    <property type="entry name" value="AUXIN EFFLUX CARRIER FAMILY PROTEIN"/>
    <property type="match status" value="1"/>
</dbReference>
<evidence type="ECO:0000256" key="1">
    <source>
        <dbReference type="ARBA" id="ARBA00004651"/>
    </source>
</evidence>
<dbReference type="EMBL" id="LAUU01000009">
    <property type="protein sequence ID" value="PTD31289.1"/>
    <property type="molecule type" value="Genomic_DNA"/>
</dbReference>
<feature type="transmembrane region" description="Helical" evidence="8">
    <location>
        <begin position="131"/>
        <end position="155"/>
    </location>
</feature>
<evidence type="ECO:0000313" key="9">
    <source>
        <dbReference type="EMBL" id="PTD31289.1"/>
    </source>
</evidence>
<feature type="transmembrane region" description="Helical" evidence="8">
    <location>
        <begin position="199"/>
        <end position="219"/>
    </location>
</feature>
<sequence>MNGVKEAFIQTMTNQKLWGAIVATIVTILLSYGLTKANILKKEWKAGLVKVVMTIAVPALVLTGFMKTANIQQLKEQGVVLGVSFAFYILLNVIAFLWSKFASNFAKKSAEMIQDNKALNSDGSMSQSRALIMWMMIVFGSTTFFGFPIIQAIYPNSGFVAANIWNIAYRVFLYSFCFMMISGVKWSKKNFKDAMKKTFVNPIVICTFLGLILWLTTLIPGQSFGENFKTVEKGGVAWFEFGKTLPIIHTPLQKLGALAAPITWIAIGITLASSDIKKAVKDKWVWIFSIQKLVLLPLFVFLIFLALNKTGVVSKEVAVSMVILAATPPATVVVLYAIQYKMRDEFAAQCSTLTTLLAVIMLPLWVVISSIAFV</sequence>
<keyword evidence="7 8" id="KW-0472">Membrane</keyword>
<keyword evidence="3" id="KW-0813">Transport</keyword>
<comment type="similarity">
    <text evidence="2">Belongs to the auxin efflux carrier (TC 2.A.69) family.</text>
</comment>
<feature type="transmembrane region" description="Helical" evidence="8">
    <location>
        <begin position="47"/>
        <end position="66"/>
    </location>
</feature>
<evidence type="ECO:0000256" key="5">
    <source>
        <dbReference type="ARBA" id="ARBA00022692"/>
    </source>
</evidence>
<evidence type="ECO:0000256" key="7">
    <source>
        <dbReference type="ARBA" id="ARBA00023136"/>
    </source>
</evidence>
<dbReference type="GO" id="GO:0005886">
    <property type="term" value="C:plasma membrane"/>
    <property type="evidence" value="ECO:0007669"/>
    <property type="project" value="UniProtKB-SubCell"/>
</dbReference>
<dbReference type="AlphaFoldDB" id="A0A2T4I9X5"/>
<feature type="transmembrane region" description="Helical" evidence="8">
    <location>
        <begin position="255"/>
        <end position="272"/>
    </location>
</feature>
<dbReference type="InterPro" id="IPR004776">
    <property type="entry name" value="Mem_transp_PIN-like"/>
</dbReference>